<dbReference type="Gene3D" id="3.40.1190.10">
    <property type="entry name" value="Mur-like, catalytic domain"/>
    <property type="match status" value="1"/>
</dbReference>
<dbReference type="GO" id="GO:0051301">
    <property type="term" value="P:cell division"/>
    <property type="evidence" value="ECO:0007669"/>
    <property type="project" value="UniProtKB-KW"/>
</dbReference>
<evidence type="ECO:0000256" key="8">
    <source>
        <dbReference type="ARBA" id="ARBA00023306"/>
    </source>
</evidence>
<dbReference type="SUPFAM" id="SSF53244">
    <property type="entry name" value="MurD-like peptide ligases, peptide-binding domain"/>
    <property type="match status" value="1"/>
</dbReference>
<keyword evidence="20" id="KW-1185">Reference proteome</keyword>
<feature type="binding site" evidence="10">
    <location>
        <position position="779"/>
    </location>
    <ligand>
        <name>UDP-N-acetyl-alpha-D-muramoyl-L-alanyl-D-glutamate</name>
        <dbReference type="ChEBI" id="CHEBI:83900"/>
    </ligand>
</feature>
<evidence type="ECO:0000256" key="13">
    <source>
        <dbReference type="SAM" id="SignalP"/>
    </source>
</evidence>
<dbReference type="Pfam" id="PF02875">
    <property type="entry name" value="Mur_ligase_C"/>
    <property type="match status" value="1"/>
</dbReference>
<keyword evidence="13" id="KW-0732">Signal</keyword>
<dbReference type="PROSITE" id="PS51257">
    <property type="entry name" value="PROKAR_LIPOPROTEIN"/>
    <property type="match status" value="1"/>
</dbReference>
<dbReference type="GO" id="GO:0004180">
    <property type="term" value="F:carboxypeptidase activity"/>
    <property type="evidence" value="ECO:0007669"/>
    <property type="project" value="UniProtKB-KW"/>
</dbReference>
<evidence type="ECO:0000256" key="6">
    <source>
        <dbReference type="ARBA" id="ARBA00022984"/>
    </source>
</evidence>
<comment type="subcellular location">
    <subcellularLocation>
        <location evidence="10 11">Cytoplasm</location>
    </subcellularLocation>
    <subcellularLocation>
        <location evidence="1">Membrane</location>
    </subcellularLocation>
</comment>
<dbReference type="SUPFAM" id="SSF56601">
    <property type="entry name" value="beta-lactamase/transpeptidase-like"/>
    <property type="match status" value="1"/>
</dbReference>
<feature type="binding site" evidence="10">
    <location>
        <position position="771"/>
    </location>
    <ligand>
        <name>UDP-N-acetyl-alpha-D-muramoyl-L-alanyl-D-glutamate</name>
        <dbReference type="ChEBI" id="CHEBI:83900"/>
    </ligand>
</feature>
<dbReference type="AlphaFoldDB" id="B4D201"/>
<dbReference type="GO" id="GO:0008360">
    <property type="term" value="P:regulation of cell shape"/>
    <property type="evidence" value="ECO:0007669"/>
    <property type="project" value="UniProtKB-KW"/>
</dbReference>
<dbReference type="GO" id="GO:0016020">
    <property type="term" value="C:membrane"/>
    <property type="evidence" value="ECO:0007669"/>
    <property type="project" value="UniProtKB-SubCell"/>
</dbReference>
<keyword evidence="3 10" id="KW-0132">Cell division</keyword>
<dbReference type="Gene3D" id="3.90.190.20">
    <property type="entry name" value="Mur ligase, C-terminal domain"/>
    <property type="match status" value="1"/>
</dbReference>
<feature type="domain" description="Penicillin-binding protein dimerisation" evidence="17">
    <location>
        <begin position="52"/>
        <end position="211"/>
    </location>
</feature>
<comment type="cofactor">
    <cofactor evidence="10">
        <name>Mg(2+)</name>
        <dbReference type="ChEBI" id="CHEBI:18420"/>
    </cofactor>
</comment>
<dbReference type="Pfam" id="PF00905">
    <property type="entry name" value="Transpeptidase"/>
    <property type="match status" value="1"/>
</dbReference>
<feature type="region of interest" description="Disordered" evidence="12">
    <location>
        <begin position="562"/>
        <end position="587"/>
    </location>
</feature>
<dbReference type="NCBIfam" id="NF001126">
    <property type="entry name" value="PRK00139.1-4"/>
    <property type="match status" value="1"/>
</dbReference>
<feature type="chain" id="PRO_5002800351" description="UDP-N-acetylmuramoyl-L-alanyl-D-glutamate--2,6-diaminopimelate ligase" evidence="13">
    <location>
        <begin position="25"/>
        <end position="1084"/>
    </location>
</feature>
<feature type="short sequence motif" description="Meso-diaminopimelate recognition motif" evidence="10">
    <location>
        <begin position="1001"/>
        <end position="1004"/>
    </location>
</feature>
<evidence type="ECO:0000256" key="1">
    <source>
        <dbReference type="ARBA" id="ARBA00004370"/>
    </source>
</evidence>
<feature type="binding site" evidence="10">
    <location>
        <begin position="744"/>
        <end position="745"/>
    </location>
    <ligand>
        <name>UDP-N-acetyl-alpha-D-muramoyl-L-alanyl-D-glutamate</name>
        <dbReference type="ChEBI" id="CHEBI:83900"/>
    </ligand>
</feature>
<dbReference type="Proteomes" id="UP000005824">
    <property type="component" value="Unassembled WGS sequence"/>
</dbReference>
<keyword evidence="6 10" id="KW-0573">Peptidoglycan synthesis</keyword>
<evidence type="ECO:0000256" key="2">
    <source>
        <dbReference type="ARBA" id="ARBA00005898"/>
    </source>
</evidence>
<reference evidence="19 20" key="1">
    <citation type="journal article" date="2011" name="J. Bacteriol.">
        <title>Genome sequence of Chthoniobacter flavus Ellin428, an aerobic heterotrophic soil bacterium.</title>
        <authorList>
            <person name="Kant R."/>
            <person name="van Passel M.W."/>
            <person name="Palva A."/>
            <person name="Lucas S."/>
            <person name="Lapidus A."/>
            <person name="Glavina Del Rio T."/>
            <person name="Dalin E."/>
            <person name="Tice H."/>
            <person name="Bruce D."/>
            <person name="Goodwin L."/>
            <person name="Pitluck S."/>
            <person name="Larimer F.W."/>
            <person name="Land M.L."/>
            <person name="Hauser L."/>
            <person name="Sangwan P."/>
            <person name="de Vos W.M."/>
            <person name="Janssen P.H."/>
            <person name="Smidt H."/>
        </authorList>
    </citation>
    <scope>NUCLEOTIDE SEQUENCE [LARGE SCALE GENOMIC DNA]</scope>
    <source>
        <strain evidence="19 20">Ellin428</strain>
    </source>
</reference>
<evidence type="ECO:0000259" key="18">
    <source>
        <dbReference type="Pfam" id="PF08245"/>
    </source>
</evidence>
<dbReference type="GO" id="GO:0071555">
    <property type="term" value="P:cell wall organization"/>
    <property type="evidence" value="ECO:0007669"/>
    <property type="project" value="UniProtKB-KW"/>
</dbReference>
<dbReference type="InterPro" id="IPR013221">
    <property type="entry name" value="Mur_ligase_cen"/>
</dbReference>
<feature type="domain" description="Mur ligase C-terminal" evidence="16">
    <location>
        <begin position="928"/>
        <end position="1053"/>
    </location>
</feature>
<evidence type="ECO:0000259" key="17">
    <source>
        <dbReference type="Pfam" id="PF03717"/>
    </source>
</evidence>
<comment type="PTM">
    <text evidence="10">Carboxylation is probably crucial for Mg(2+) binding and, consequently, for the gamma-phosphate positioning of ATP.</text>
</comment>
<dbReference type="Pfam" id="PF08245">
    <property type="entry name" value="Mur_ligase_M"/>
    <property type="match status" value="1"/>
</dbReference>
<keyword evidence="4" id="KW-0121">Carboxypeptidase</keyword>
<dbReference type="SUPFAM" id="SSF56519">
    <property type="entry name" value="Penicillin binding protein dimerisation domain"/>
    <property type="match status" value="1"/>
</dbReference>
<feature type="modified residue" description="N6-carboxylysine" evidence="10">
    <location>
        <position position="811"/>
    </location>
</feature>
<evidence type="ECO:0000313" key="19">
    <source>
        <dbReference type="EMBL" id="EDY19763.1"/>
    </source>
</evidence>
<dbReference type="GO" id="GO:0009252">
    <property type="term" value="P:peptidoglycan biosynthetic process"/>
    <property type="evidence" value="ECO:0007669"/>
    <property type="project" value="UniProtKB-UniRule"/>
</dbReference>
<keyword evidence="4" id="KW-0645">Protease</keyword>
<dbReference type="InterPro" id="IPR036565">
    <property type="entry name" value="Mur-like_cat_sf"/>
</dbReference>
<keyword evidence="10" id="KW-0460">Magnesium</keyword>
<dbReference type="GO" id="GO:0005737">
    <property type="term" value="C:cytoplasm"/>
    <property type="evidence" value="ECO:0007669"/>
    <property type="project" value="UniProtKB-SubCell"/>
</dbReference>
<dbReference type="GO" id="GO:0008658">
    <property type="term" value="F:penicillin binding"/>
    <property type="evidence" value="ECO:0007669"/>
    <property type="project" value="InterPro"/>
</dbReference>
<comment type="similarity">
    <text evidence="2 10">Belongs to the MurCDEF family. MurE subfamily.</text>
</comment>
<feature type="region of interest" description="Disordered" evidence="12">
    <location>
        <begin position="436"/>
        <end position="516"/>
    </location>
</feature>
<dbReference type="NCBIfam" id="TIGR01085">
    <property type="entry name" value="murE"/>
    <property type="match status" value="1"/>
</dbReference>
<feature type="binding site" evidence="10">
    <location>
        <begin position="702"/>
        <end position="708"/>
    </location>
    <ligand>
        <name>ATP</name>
        <dbReference type="ChEBI" id="CHEBI:30616"/>
    </ligand>
</feature>
<feature type="domain" description="Penicillin-binding protein transpeptidase" evidence="14">
    <location>
        <begin position="256"/>
        <end position="436"/>
    </location>
</feature>
<dbReference type="InParanoid" id="B4D201"/>
<dbReference type="HAMAP" id="MF_00208">
    <property type="entry name" value="MurE"/>
    <property type="match status" value="1"/>
</dbReference>
<feature type="domain" description="Mur ligase central" evidence="18">
    <location>
        <begin position="700"/>
        <end position="906"/>
    </location>
</feature>
<dbReference type="InterPro" id="IPR035911">
    <property type="entry name" value="MurE/MurF_N"/>
</dbReference>
<evidence type="ECO:0000256" key="11">
    <source>
        <dbReference type="RuleBase" id="RU004135"/>
    </source>
</evidence>
<evidence type="ECO:0000259" key="15">
    <source>
        <dbReference type="Pfam" id="PF01225"/>
    </source>
</evidence>
<evidence type="ECO:0000259" key="16">
    <source>
        <dbReference type="Pfam" id="PF02875"/>
    </source>
</evidence>
<feature type="compositionally biased region" description="Basic and acidic residues" evidence="12">
    <location>
        <begin position="498"/>
        <end position="512"/>
    </location>
</feature>
<dbReference type="Pfam" id="PF03717">
    <property type="entry name" value="PBP_dimer"/>
    <property type="match status" value="1"/>
</dbReference>
<feature type="binding site" evidence="10">
    <location>
        <position position="1055"/>
    </location>
    <ligand>
        <name>meso-2,6-diaminopimelate</name>
        <dbReference type="ChEBI" id="CHEBI:57791"/>
    </ligand>
</feature>
<feature type="binding site" evidence="10">
    <location>
        <position position="1051"/>
    </location>
    <ligand>
        <name>meso-2,6-diaminopimelate</name>
        <dbReference type="ChEBI" id="CHEBI:57791"/>
    </ligand>
</feature>
<evidence type="ECO:0000256" key="12">
    <source>
        <dbReference type="SAM" id="MobiDB-lite"/>
    </source>
</evidence>
<feature type="compositionally biased region" description="Basic residues" evidence="12">
    <location>
        <begin position="487"/>
        <end position="497"/>
    </location>
</feature>
<evidence type="ECO:0000256" key="9">
    <source>
        <dbReference type="ARBA" id="ARBA00023316"/>
    </source>
</evidence>
<feature type="domain" description="Mur ligase N-terminal catalytic" evidence="15">
    <location>
        <begin position="616"/>
        <end position="688"/>
    </location>
</feature>
<dbReference type="Gene3D" id="3.40.710.10">
    <property type="entry name" value="DD-peptidase/beta-lactamase superfamily"/>
    <property type="match status" value="1"/>
</dbReference>
<evidence type="ECO:0000256" key="5">
    <source>
        <dbReference type="ARBA" id="ARBA00022960"/>
    </source>
</evidence>
<keyword evidence="10" id="KW-0436">Ligase</keyword>
<feature type="binding site" evidence="10">
    <location>
        <begin position="1001"/>
        <end position="1004"/>
    </location>
    <ligand>
        <name>meso-2,6-diaminopimelate</name>
        <dbReference type="ChEBI" id="CHEBI:57791"/>
    </ligand>
</feature>
<comment type="caution">
    <text evidence="19">The sequence shown here is derived from an EMBL/GenBank/DDBJ whole genome shotgun (WGS) entry which is preliminary data.</text>
</comment>
<keyword evidence="5 10" id="KW-0133">Cell shape</keyword>
<keyword evidence="7" id="KW-0472">Membrane</keyword>
<proteinExistence type="inferred from homology"/>
<comment type="catalytic activity">
    <reaction evidence="10">
        <text>UDP-N-acetyl-alpha-D-muramoyl-L-alanyl-D-glutamate + meso-2,6-diaminopimelate + ATP = UDP-N-acetyl-alpha-D-muramoyl-L-alanyl-gamma-D-glutamyl-meso-2,6-diaminopimelate + ADP + phosphate + H(+)</text>
        <dbReference type="Rhea" id="RHEA:23676"/>
        <dbReference type="ChEBI" id="CHEBI:15378"/>
        <dbReference type="ChEBI" id="CHEBI:30616"/>
        <dbReference type="ChEBI" id="CHEBI:43474"/>
        <dbReference type="ChEBI" id="CHEBI:57791"/>
        <dbReference type="ChEBI" id="CHEBI:83900"/>
        <dbReference type="ChEBI" id="CHEBI:83905"/>
        <dbReference type="ChEBI" id="CHEBI:456216"/>
        <dbReference type="EC" id="6.3.2.13"/>
    </reaction>
</comment>
<comment type="function">
    <text evidence="10">Catalyzes the addition of meso-diaminopimelic acid to the nucleotide precursor UDP-N-acetylmuramoyl-L-alanyl-D-glutamate (UMAG) in the biosynthesis of bacterial cell-wall peptidoglycan.</text>
</comment>
<dbReference type="NCBIfam" id="NF001124">
    <property type="entry name" value="PRK00139.1-2"/>
    <property type="match status" value="1"/>
</dbReference>
<gene>
    <name evidence="10" type="primary">murE</name>
    <name evidence="19" type="ORF">CfE428DRAFT_2939</name>
</gene>
<dbReference type="InterPro" id="IPR012338">
    <property type="entry name" value="Beta-lactam/transpept-like"/>
</dbReference>
<dbReference type="eggNOG" id="COG0769">
    <property type="taxonomic scope" value="Bacteria"/>
</dbReference>
<feature type="binding site" evidence="10">
    <location>
        <position position="977"/>
    </location>
    <ligand>
        <name>meso-2,6-diaminopimelate</name>
        <dbReference type="ChEBI" id="CHEBI:57791"/>
    </ligand>
</feature>
<dbReference type="InterPro" id="IPR000713">
    <property type="entry name" value="Mur_ligase_N"/>
</dbReference>
<evidence type="ECO:0000256" key="3">
    <source>
        <dbReference type="ARBA" id="ARBA00022618"/>
    </source>
</evidence>
<comment type="caution">
    <text evidence="10">Lacks conserved residue(s) required for the propagation of feature annotation.</text>
</comment>
<dbReference type="Gene3D" id="3.40.1390.10">
    <property type="entry name" value="MurE/MurF, N-terminal domain"/>
    <property type="match status" value="1"/>
</dbReference>
<keyword evidence="8 10" id="KW-0131">Cell cycle</keyword>
<dbReference type="PANTHER" id="PTHR23135:SF4">
    <property type="entry name" value="UDP-N-ACETYLMURAMOYL-L-ALANYL-D-GLUTAMATE--2,6-DIAMINOPIMELATE LIGASE MURE HOMOLOG, CHLOROPLASTIC"/>
    <property type="match status" value="1"/>
</dbReference>
<dbReference type="SUPFAM" id="SSF63418">
    <property type="entry name" value="MurE/MurF N-terminal domain"/>
    <property type="match status" value="1"/>
</dbReference>
<dbReference type="UniPathway" id="UPA00219"/>
<dbReference type="STRING" id="497964.CfE428DRAFT_2939"/>
<dbReference type="Gene3D" id="3.90.1310.10">
    <property type="entry name" value="Penicillin-binding protein 2a (Domain 2)"/>
    <property type="match status" value="1"/>
</dbReference>
<dbReference type="GO" id="GO:0008765">
    <property type="term" value="F:UDP-N-acetylmuramoylalanyl-D-glutamate-2,6-diaminopimelate ligase activity"/>
    <property type="evidence" value="ECO:0007669"/>
    <property type="project" value="UniProtKB-UniRule"/>
</dbReference>
<feature type="binding site" evidence="10">
    <location>
        <position position="623"/>
    </location>
    <ligand>
        <name>UDP-N-acetyl-alpha-D-muramoyl-L-alanyl-D-glutamate</name>
        <dbReference type="ChEBI" id="CHEBI:83900"/>
    </ligand>
</feature>
<dbReference type="GO" id="GO:0000287">
    <property type="term" value="F:magnesium ion binding"/>
    <property type="evidence" value="ECO:0007669"/>
    <property type="project" value="UniProtKB-UniRule"/>
</dbReference>
<organism evidence="19 20">
    <name type="scientific">Chthoniobacter flavus Ellin428</name>
    <dbReference type="NCBI Taxonomy" id="497964"/>
    <lineage>
        <taxon>Bacteria</taxon>
        <taxon>Pseudomonadati</taxon>
        <taxon>Verrucomicrobiota</taxon>
        <taxon>Spartobacteria</taxon>
        <taxon>Chthoniobacterales</taxon>
        <taxon>Chthoniobacteraceae</taxon>
        <taxon>Chthoniobacter</taxon>
    </lineage>
</organism>
<keyword evidence="10" id="KW-0963">Cytoplasm</keyword>
<dbReference type="eggNOG" id="COG0768">
    <property type="taxonomic scope" value="Bacteria"/>
</dbReference>
<feature type="binding site" evidence="10">
    <location>
        <position position="777"/>
    </location>
    <ligand>
        <name>UDP-N-acetyl-alpha-D-muramoyl-L-alanyl-D-glutamate</name>
        <dbReference type="ChEBI" id="CHEBI:83900"/>
    </ligand>
</feature>
<feature type="signal peptide" evidence="13">
    <location>
        <begin position="1"/>
        <end position="24"/>
    </location>
</feature>
<dbReference type="InterPro" id="IPR036138">
    <property type="entry name" value="PBP_dimer_sf"/>
</dbReference>
<keyword evidence="9 10" id="KW-0961">Cell wall biogenesis/degradation</keyword>
<dbReference type="InterPro" id="IPR004101">
    <property type="entry name" value="Mur_ligase_C"/>
</dbReference>
<dbReference type="InterPro" id="IPR005311">
    <property type="entry name" value="PBP_dimer"/>
</dbReference>
<dbReference type="EC" id="6.3.2.13" evidence="10"/>
<dbReference type="PANTHER" id="PTHR23135">
    <property type="entry name" value="MUR LIGASE FAMILY MEMBER"/>
    <property type="match status" value="1"/>
</dbReference>
<keyword evidence="10" id="KW-0067">ATP-binding</keyword>
<dbReference type="InterPro" id="IPR001460">
    <property type="entry name" value="PCN-bd_Tpept"/>
</dbReference>
<protein>
    <recommendedName>
        <fullName evidence="10">UDP-N-acetylmuramoyl-L-alanyl-D-glutamate--2,6-diaminopimelate ligase</fullName>
        <ecNumber evidence="10">6.3.2.13</ecNumber>
    </recommendedName>
    <alternativeName>
        <fullName evidence="10">Meso-A2pm-adding enzyme</fullName>
    </alternativeName>
    <alternativeName>
        <fullName evidence="10">Meso-diaminopimelate-adding enzyme</fullName>
    </alternativeName>
    <alternativeName>
        <fullName evidence="10">UDP-MurNAc-L-Ala-D-Glu:meso-diaminopimelate ligase</fullName>
    </alternativeName>
    <alternativeName>
        <fullName evidence="10">UDP-MurNAc-tripeptide synthetase</fullName>
    </alternativeName>
    <alternativeName>
        <fullName evidence="10">UDP-N-acetylmuramyl-tripeptide synthetase</fullName>
    </alternativeName>
</protein>
<dbReference type="EMBL" id="ABVL01000007">
    <property type="protein sequence ID" value="EDY19763.1"/>
    <property type="molecule type" value="Genomic_DNA"/>
</dbReference>
<keyword evidence="4" id="KW-0378">Hydrolase</keyword>
<dbReference type="GO" id="GO:0005524">
    <property type="term" value="F:ATP binding"/>
    <property type="evidence" value="ECO:0007669"/>
    <property type="project" value="UniProtKB-UniRule"/>
</dbReference>
<evidence type="ECO:0000313" key="20">
    <source>
        <dbReference type="Proteomes" id="UP000005824"/>
    </source>
</evidence>
<dbReference type="SUPFAM" id="SSF53623">
    <property type="entry name" value="MurD-like peptide ligases, catalytic domain"/>
    <property type="match status" value="1"/>
</dbReference>
<accession>B4D201</accession>
<dbReference type="InterPro" id="IPR036615">
    <property type="entry name" value="Mur_ligase_C_dom_sf"/>
</dbReference>
<evidence type="ECO:0000256" key="10">
    <source>
        <dbReference type="HAMAP-Rule" id="MF_00208"/>
    </source>
</evidence>
<evidence type="ECO:0000256" key="4">
    <source>
        <dbReference type="ARBA" id="ARBA00022645"/>
    </source>
</evidence>
<name>B4D201_9BACT</name>
<evidence type="ECO:0000259" key="14">
    <source>
        <dbReference type="Pfam" id="PF00905"/>
    </source>
</evidence>
<dbReference type="InterPro" id="IPR005761">
    <property type="entry name" value="UDP-N-AcMur-Glu-dNH2Pim_ligase"/>
</dbReference>
<keyword evidence="10" id="KW-0547">Nucleotide-binding</keyword>
<evidence type="ECO:0000256" key="7">
    <source>
        <dbReference type="ARBA" id="ARBA00023136"/>
    </source>
</evidence>
<comment type="pathway">
    <text evidence="10 11">Cell wall biogenesis; peptidoglycan biosynthesis.</text>
</comment>
<sequence length="1084" mass="120652" precursor="true">MNHTAQKRALFSCFALAGCFTVFSARLIDLQVTKHDEYAKIALEIHGTRQTKPAQRGRIMDIHGESLAQNEPVRTVVADATLINDRAEMATLLSTALGLPHAQLMEKLSRTAYSQALKKEMPSPYIVLKKEVPVNVTSDLSAKLVERKMRGITFETASTRVYPNEHMLCHVLGYVNGRNEGVDGVERTMDQFLRGHDGFRYSERDRTGKEIFVYRGQERDARNGNNVRLTIDMGLQNIVEMEMDAAIKQFHPKSATVILMQPKTGEILALSNRPNYNPNIQEGVPEDHRRDRAVTDGVEPGSTFKIVTTTAALTEKLVRADTMINCENGYFAPFHLHDHHPYPDLSVHDILVHSSNIGAAKLGIQLGDQRFYDYVRRFGFGERTGVNLPGEVSGIVHPLHTWSKYSITRIPMGQEVEATPLQIVTAMSAIANGGHLHDAADHSRHHRRAGPRHREVSGAGNSPGRFQGGDRCRARCARGRRQPEGHRRPRPRGRLQGRRQDGHGAEIRREDAPAQPRTLHRLFRRLHAGGRSRFRLPRAGRRSTGLARQKLWRYGRRSRFLSHRRKSRTLPRAQAHGGRTHGQCDGAQRLPRSMKLDALLSHSAIVKVVGPTDRDITHLTYDSRRVKPGTLFFALKGEKVDGTAFIDAAIAAGAEAIVTENATFRTRATNIVVANARNTMADFAAAFYQNPARALKIAGVTGTNGKTTTAFLIKHICEAAQLRCGLLGTVRYEIGDRVLPASRTTPESLDVHEMLWQMRSAGCKACAMEVSSHALVQARVRDVEFDAAIFTNLTQDHLDYHKTMEAYFEAKARMFSELAAQKKKQGKAIINLDDRYGAQLVTRFGKAIPITTYGLGVHADFRASNVRIDFHGTSYQLDAGGRSYLVRLPLIGQFNVYNSLAAVAAANAMGIEVRNCVLALANATAVPGRLEAVPAQRQFRVFVDYAHTDDALLNVIKTCRELNPARLIVVFGCGGNRDKTKRPRMGAVVDQHADHAIVTSDNPRKEEPLAIIEDIKPGMRRGNYEVIVDRREAIFKAVAMAQPRDIILIAGKGHENYQEFADRTMPFDDVAVARQALEGKRSED</sequence>
<dbReference type="Pfam" id="PF01225">
    <property type="entry name" value="Mur_ligase"/>
    <property type="match status" value="1"/>
</dbReference>